<comment type="subcellular location">
    <subcellularLocation>
        <location evidence="9">Cell inner membrane</location>
        <topology evidence="9">Single-pass type II membrane protein</topology>
    </subcellularLocation>
    <subcellularLocation>
        <location evidence="1">Membrane</location>
    </subcellularLocation>
    <text evidence="9">Localizes to the division septum.</text>
</comment>
<reference evidence="11 12" key="1">
    <citation type="submission" date="2018-05" db="EMBL/GenBank/DDBJ databases">
        <title>Genomic Encyclopedia of Type Strains, Phase IV (KMG-IV): sequencing the most valuable type-strain genomes for metagenomic binning, comparative biology and taxonomic classification.</title>
        <authorList>
            <person name="Goeker M."/>
        </authorList>
    </citation>
    <scope>NUCLEOTIDE SEQUENCE [LARGE SCALE GENOMIC DNA]</scope>
    <source>
        <strain evidence="11 12">DSM 19792</strain>
    </source>
</reference>
<keyword evidence="8 9" id="KW-0131">Cell cycle</keyword>
<dbReference type="Pfam" id="PF03799">
    <property type="entry name" value="FtsQ_DivIB_C"/>
    <property type="match status" value="1"/>
</dbReference>
<sequence>MWHDSKLMNNTANALFGLVLFILVLSGVWWVIQRPFFTLKVIRVEASNASNSAGLQHVNPLTIRNTALPKIRGNFFTANLDSVRAAFETVPWVRKARVQREWPNKLIVTLEEHVALGTWGEDGQLISAKGDVFTANLAEAEDDTDLVALSGPEGSEKEVLAQYLEFKNWFAKINLAPDSVNYSSRYAWSLKLNNGMQVQLGRVQDATTLKSRVDKLMTVYPQLLASLQDSIESVDMRYPNGLALKSSHSNIGSKKQTKASGKT</sequence>
<dbReference type="InterPro" id="IPR013685">
    <property type="entry name" value="POTRA_FtsQ_type"/>
</dbReference>
<dbReference type="InterPro" id="IPR005548">
    <property type="entry name" value="Cell_div_FtsQ/DivIB_C"/>
</dbReference>
<accession>A0A318J8I8</accession>
<keyword evidence="6 9" id="KW-1133">Transmembrane helix</keyword>
<dbReference type="Gene3D" id="3.40.50.11690">
    <property type="entry name" value="Cell division protein FtsQ/DivIB"/>
    <property type="match status" value="1"/>
</dbReference>
<evidence type="ECO:0000256" key="6">
    <source>
        <dbReference type="ARBA" id="ARBA00022989"/>
    </source>
</evidence>
<keyword evidence="2 9" id="KW-1003">Cell membrane</keyword>
<dbReference type="GO" id="GO:0032153">
    <property type="term" value="C:cell division site"/>
    <property type="evidence" value="ECO:0007669"/>
    <property type="project" value="UniProtKB-UniRule"/>
</dbReference>
<dbReference type="InterPro" id="IPR026579">
    <property type="entry name" value="FtsQ"/>
</dbReference>
<keyword evidence="3 9" id="KW-0997">Cell inner membrane</keyword>
<dbReference type="AlphaFoldDB" id="A0A318J8I8"/>
<dbReference type="PANTHER" id="PTHR35851:SF1">
    <property type="entry name" value="CELL DIVISION PROTEIN FTSQ"/>
    <property type="match status" value="1"/>
</dbReference>
<dbReference type="PANTHER" id="PTHR35851">
    <property type="entry name" value="CELL DIVISION PROTEIN FTSQ"/>
    <property type="match status" value="1"/>
</dbReference>
<evidence type="ECO:0000313" key="12">
    <source>
        <dbReference type="Proteomes" id="UP000247792"/>
    </source>
</evidence>
<comment type="caution">
    <text evidence="11">The sequence shown here is derived from an EMBL/GenBank/DDBJ whole genome shotgun (WGS) entry which is preliminary data.</text>
</comment>
<evidence type="ECO:0000256" key="2">
    <source>
        <dbReference type="ARBA" id="ARBA00022475"/>
    </source>
</evidence>
<keyword evidence="4 9" id="KW-0132">Cell division</keyword>
<keyword evidence="12" id="KW-1185">Reference proteome</keyword>
<evidence type="ECO:0000256" key="1">
    <source>
        <dbReference type="ARBA" id="ARBA00004370"/>
    </source>
</evidence>
<evidence type="ECO:0000256" key="9">
    <source>
        <dbReference type="HAMAP-Rule" id="MF_00911"/>
    </source>
</evidence>
<evidence type="ECO:0000256" key="4">
    <source>
        <dbReference type="ARBA" id="ARBA00022618"/>
    </source>
</evidence>
<dbReference type="PROSITE" id="PS51779">
    <property type="entry name" value="POTRA"/>
    <property type="match status" value="1"/>
</dbReference>
<evidence type="ECO:0000259" key="10">
    <source>
        <dbReference type="PROSITE" id="PS51779"/>
    </source>
</evidence>
<feature type="domain" description="POTRA" evidence="10">
    <location>
        <begin position="37"/>
        <end position="113"/>
    </location>
</feature>
<comment type="similarity">
    <text evidence="9">Belongs to the FtsQ/DivIB family. FtsQ subfamily.</text>
</comment>
<dbReference type="GO" id="GO:0005886">
    <property type="term" value="C:plasma membrane"/>
    <property type="evidence" value="ECO:0007669"/>
    <property type="project" value="UniProtKB-SubCell"/>
</dbReference>
<dbReference type="RefSeq" id="WP_110255263.1">
    <property type="nucleotide sequence ID" value="NZ_QJKB01000003.1"/>
</dbReference>
<dbReference type="GO" id="GO:0043093">
    <property type="term" value="P:FtsZ-dependent cytokinesis"/>
    <property type="evidence" value="ECO:0007669"/>
    <property type="project" value="UniProtKB-UniRule"/>
</dbReference>
<keyword evidence="7 9" id="KW-0472">Membrane</keyword>
<dbReference type="InterPro" id="IPR045335">
    <property type="entry name" value="FtsQ_C_sf"/>
</dbReference>
<dbReference type="Proteomes" id="UP000247792">
    <property type="component" value="Unassembled WGS sequence"/>
</dbReference>
<proteinExistence type="inferred from homology"/>
<keyword evidence="5 9" id="KW-0812">Transmembrane</keyword>
<evidence type="ECO:0000256" key="3">
    <source>
        <dbReference type="ARBA" id="ARBA00022519"/>
    </source>
</evidence>
<dbReference type="Pfam" id="PF08478">
    <property type="entry name" value="POTRA_1"/>
    <property type="match status" value="1"/>
</dbReference>
<evidence type="ECO:0000313" key="11">
    <source>
        <dbReference type="EMBL" id="PXX44000.1"/>
    </source>
</evidence>
<evidence type="ECO:0000256" key="5">
    <source>
        <dbReference type="ARBA" id="ARBA00022692"/>
    </source>
</evidence>
<dbReference type="OrthoDB" id="9790370at2"/>
<dbReference type="EMBL" id="QJKB01000003">
    <property type="protein sequence ID" value="PXX44000.1"/>
    <property type="molecule type" value="Genomic_DNA"/>
</dbReference>
<organism evidence="11 12">
    <name type="scientific">Undibacterium pigrum</name>
    <dbReference type="NCBI Taxonomy" id="401470"/>
    <lineage>
        <taxon>Bacteria</taxon>
        <taxon>Pseudomonadati</taxon>
        <taxon>Pseudomonadota</taxon>
        <taxon>Betaproteobacteria</taxon>
        <taxon>Burkholderiales</taxon>
        <taxon>Oxalobacteraceae</taxon>
        <taxon>Undibacterium</taxon>
    </lineage>
</organism>
<comment type="subunit">
    <text evidence="9">Part of a complex composed of FtsB, FtsL and FtsQ.</text>
</comment>
<name>A0A318J8I8_9BURK</name>
<dbReference type="GO" id="GO:0090529">
    <property type="term" value="P:cell septum assembly"/>
    <property type="evidence" value="ECO:0007669"/>
    <property type="project" value="InterPro"/>
</dbReference>
<gene>
    <name evidence="9" type="primary">ftsQ</name>
    <name evidence="11" type="ORF">DFR42_103268</name>
</gene>
<dbReference type="Gene3D" id="3.10.20.310">
    <property type="entry name" value="membrane protein fhac"/>
    <property type="match status" value="1"/>
</dbReference>
<evidence type="ECO:0000256" key="8">
    <source>
        <dbReference type="ARBA" id="ARBA00023306"/>
    </source>
</evidence>
<dbReference type="HAMAP" id="MF_00911">
    <property type="entry name" value="FtsQ_subfam"/>
    <property type="match status" value="1"/>
</dbReference>
<dbReference type="InterPro" id="IPR034746">
    <property type="entry name" value="POTRA"/>
</dbReference>
<protein>
    <recommendedName>
        <fullName evidence="9">Cell division protein FtsQ</fullName>
    </recommendedName>
</protein>
<comment type="function">
    <text evidence="9">Essential cell division protein. May link together the upstream cell division proteins, which are predominantly cytoplasmic, with the downstream cell division proteins, which are predominantly periplasmic. May control correct divisome assembly.</text>
</comment>
<evidence type="ECO:0000256" key="7">
    <source>
        <dbReference type="ARBA" id="ARBA00023136"/>
    </source>
</evidence>
<feature type="transmembrane region" description="Helical" evidence="9">
    <location>
        <begin position="12"/>
        <end position="32"/>
    </location>
</feature>